<name>A0A0C3NRK8_PISTI</name>
<accession>A0A0C3NRK8</accession>
<sequence length="52" mass="5974">MLQSLIRTDQEGVVIFFRSSESLLDFSRDLGKCRHPFFLRYDAGHVVTANSL</sequence>
<keyword evidence="2" id="KW-1185">Reference proteome</keyword>
<dbReference type="InParanoid" id="A0A0C3NRK8"/>
<organism evidence="1 2">
    <name type="scientific">Pisolithus tinctorius Marx 270</name>
    <dbReference type="NCBI Taxonomy" id="870435"/>
    <lineage>
        <taxon>Eukaryota</taxon>
        <taxon>Fungi</taxon>
        <taxon>Dikarya</taxon>
        <taxon>Basidiomycota</taxon>
        <taxon>Agaricomycotina</taxon>
        <taxon>Agaricomycetes</taxon>
        <taxon>Agaricomycetidae</taxon>
        <taxon>Boletales</taxon>
        <taxon>Sclerodermatineae</taxon>
        <taxon>Pisolithaceae</taxon>
        <taxon>Pisolithus</taxon>
    </lineage>
</organism>
<dbReference type="EMBL" id="KN832022">
    <property type="protein sequence ID" value="KIN97923.1"/>
    <property type="molecule type" value="Genomic_DNA"/>
</dbReference>
<gene>
    <name evidence="1" type="ORF">M404DRAFT_1005777</name>
</gene>
<reference evidence="1 2" key="1">
    <citation type="submission" date="2014-04" db="EMBL/GenBank/DDBJ databases">
        <authorList>
            <consortium name="DOE Joint Genome Institute"/>
            <person name="Kuo A."/>
            <person name="Kohler A."/>
            <person name="Costa M.D."/>
            <person name="Nagy L.G."/>
            <person name="Floudas D."/>
            <person name="Copeland A."/>
            <person name="Barry K.W."/>
            <person name="Cichocki N."/>
            <person name="Veneault-Fourrey C."/>
            <person name="LaButti K."/>
            <person name="Lindquist E.A."/>
            <person name="Lipzen A."/>
            <person name="Lundell T."/>
            <person name="Morin E."/>
            <person name="Murat C."/>
            <person name="Sun H."/>
            <person name="Tunlid A."/>
            <person name="Henrissat B."/>
            <person name="Grigoriev I.V."/>
            <person name="Hibbett D.S."/>
            <person name="Martin F."/>
            <person name="Nordberg H.P."/>
            <person name="Cantor M.N."/>
            <person name="Hua S.X."/>
        </authorList>
    </citation>
    <scope>NUCLEOTIDE SEQUENCE [LARGE SCALE GENOMIC DNA]</scope>
    <source>
        <strain evidence="1 2">Marx 270</strain>
    </source>
</reference>
<dbReference type="Proteomes" id="UP000054217">
    <property type="component" value="Unassembled WGS sequence"/>
</dbReference>
<reference evidence="2" key="2">
    <citation type="submission" date="2015-01" db="EMBL/GenBank/DDBJ databases">
        <title>Evolutionary Origins and Diversification of the Mycorrhizal Mutualists.</title>
        <authorList>
            <consortium name="DOE Joint Genome Institute"/>
            <consortium name="Mycorrhizal Genomics Consortium"/>
            <person name="Kohler A."/>
            <person name="Kuo A."/>
            <person name="Nagy L.G."/>
            <person name="Floudas D."/>
            <person name="Copeland A."/>
            <person name="Barry K.W."/>
            <person name="Cichocki N."/>
            <person name="Veneault-Fourrey C."/>
            <person name="LaButti K."/>
            <person name="Lindquist E.A."/>
            <person name="Lipzen A."/>
            <person name="Lundell T."/>
            <person name="Morin E."/>
            <person name="Murat C."/>
            <person name="Riley R."/>
            <person name="Ohm R."/>
            <person name="Sun H."/>
            <person name="Tunlid A."/>
            <person name="Henrissat B."/>
            <person name="Grigoriev I.V."/>
            <person name="Hibbett D.S."/>
            <person name="Martin F."/>
        </authorList>
    </citation>
    <scope>NUCLEOTIDE SEQUENCE [LARGE SCALE GENOMIC DNA]</scope>
    <source>
        <strain evidence="2">Marx 270</strain>
    </source>
</reference>
<evidence type="ECO:0000313" key="2">
    <source>
        <dbReference type="Proteomes" id="UP000054217"/>
    </source>
</evidence>
<proteinExistence type="predicted"/>
<dbReference type="AlphaFoldDB" id="A0A0C3NRK8"/>
<protein>
    <submittedName>
        <fullName evidence="1">Uncharacterized protein</fullName>
    </submittedName>
</protein>
<dbReference type="HOGENOM" id="CLU_3093130_0_0_1"/>
<feature type="non-terminal residue" evidence="1">
    <location>
        <position position="52"/>
    </location>
</feature>
<evidence type="ECO:0000313" key="1">
    <source>
        <dbReference type="EMBL" id="KIN97923.1"/>
    </source>
</evidence>